<evidence type="ECO:0000313" key="2">
    <source>
        <dbReference type="EMBL" id="VAV84258.1"/>
    </source>
</evidence>
<feature type="region of interest" description="Disordered" evidence="1">
    <location>
        <begin position="32"/>
        <end position="88"/>
    </location>
</feature>
<protein>
    <submittedName>
        <fullName evidence="2">Uncharacterized protein</fullName>
    </submittedName>
</protein>
<reference evidence="2" key="1">
    <citation type="submission" date="2018-06" db="EMBL/GenBank/DDBJ databases">
        <authorList>
            <person name="Zhirakovskaya E."/>
        </authorList>
    </citation>
    <scope>NUCLEOTIDE SEQUENCE</scope>
</reference>
<name>A0A3B0R8Q7_9ZZZZ</name>
<evidence type="ECO:0000256" key="1">
    <source>
        <dbReference type="SAM" id="MobiDB-lite"/>
    </source>
</evidence>
<accession>A0A3B0R8Q7</accession>
<proteinExistence type="predicted"/>
<gene>
    <name evidence="2" type="ORF">MNBD_DELTA01-1931</name>
</gene>
<sequence length="148" mass="15602">MSTLSRYFVILLIAFFSVATSGAVAMAHCDNSAQGRDNSSIEKKMDGCSHSHSTEGAKHGDHKNADQKTHSCCNAGSNGSSDPTSHDNESQTTSCIDCGAGLCHTQNVVTVKTTTVFYATLSDFVTSKNINLAAVFLTIIPDPPNSIS</sequence>
<feature type="compositionally biased region" description="Polar residues" evidence="1">
    <location>
        <begin position="70"/>
        <end position="83"/>
    </location>
</feature>
<organism evidence="2">
    <name type="scientific">hydrothermal vent metagenome</name>
    <dbReference type="NCBI Taxonomy" id="652676"/>
    <lineage>
        <taxon>unclassified sequences</taxon>
        <taxon>metagenomes</taxon>
        <taxon>ecological metagenomes</taxon>
    </lineage>
</organism>
<dbReference type="AlphaFoldDB" id="A0A3B0R8Q7"/>
<feature type="compositionally biased region" description="Basic and acidic residues" evidence="1">
    <location>
        <begin position="39"/>
        <end position="69"/>
    </location>
</feature>
<dbReference type="EMBL" id="UOEA01000061">
    <property type="protein sequence ID" value="VAV84258.1"/>
    <property type="molecule type" value="Genomic_DNA"/>
</dbReference>